<evidence type="ECO:0000256" key="6">
    <source>
        <dbReference type="ARBA" id="ARBA00022777"/>
    </source>
</evidence>
<comment type="caution">
    <text evidence="19">The sequence shown here is derived from an EMBL/GenBank/DDBJ whole genome shotgun (WGS) entry which is preliminary data.</text>
</comment>
<keyword evidence="4 16" id="KW-0812">Transmembrane</keyword>
<dbReference type="SUPFAM" id="SSF53822">
    <property type="entry name" value="Periplasmic binding protein-like I"/>
    <property type="match status" value="1"/>
</dbReference>
<dbReference type="PRINTS" id="PR00958">
    <property type="entry name" value="HOMSERKINASE"/>
</dbReference>
<dbReference type="InterPro" id="IPR044440">
    <property type="entry name" value="GABAb_receptor_plant_PBP1"/>
</dbReference>
<dbReference type="EMBL" id="PJQY01002471">
    <property type="protein sequence ID" value="PQP93315.1"/>
    <property type="molecule type" value="Genomic_DNA"/>
</dbReference>
<keyword evidence="5" id="KW-0547">Nucleotide-binding</keyword>
<feature type="domain" description="Ionotropic glutamate receptor C-terminal" evidence="18">
    <location>
        <begin position="461"/>
        <end position="735"/>
    </location>
</feature>
<evidence type="ECO:0000256" key="5">
    <source>
        <dbReference type="ARBA" id="ARBA00022741"/>
    </source>
</evidence>
<feature type="chain" id="PRO_5016310439" evidence="17">
    <location>
        <begin position="21"/>
        <end position="1205"/>
    </location>
</feature>
<keyword evidence="14" id="KW-0407">Ion channel</keyword>
<keyword evidence="3" id="KW-0808">Transferase</keyword>
<accession>A0A314YV02</accession>
<dbReference type="Gene3D" id="3.30.70.890">
    <property type="entry name" value="GHMP kinase, C-terminal domain"/>
    <property type="match status" value="1"/>
</dbReference>
<evidence type="ECO:0000256" key="12">
    <source>
        <dbReference type="ARBA" id="ARBA00023180"/>
    </source>
</evidence>
<evidence type="ECO:0000256" key="13">
    <source>
        <dbReference type="ARBA" id="ARBA00023286"/>
    </source>
</evidence>
<keyword evidence="6" id="KW-0418">Kinase</keyword>
<dbReference type="Gene3D" id="3.30.230.10">
    <property type="match status" value="1"/>
</dbReference>
<dbReference type="InterPro" id="IPR006204">
    <property type="entry name" value="GHMP_kinase_N_dom"/>
</dbReference>
<evidence type="ECO:0000256" key="10">
    <source>
        <dbReference type="ARBA" id="ARBA00023136"/>
    </source>
</evidence>
<dbReference type="InterPro" id="IPR036554">
    <property type="entry name" value="GHMP_kinase_C_sf"/>
</dbReference>
<dbReference type="PROSITE" id="PS00627">
    <property type="entry name" value="GHMP_KINASES_ATP"/>
    <property type="match status" value="1"/>
</dbReference>
<keyword evidence="11 19" id="KW-0675">Receptor</keyword>
<evidence type="ECO:0000256" key="14">
    <source>
        <dbReference type="ARBA" id="ARBA00023303"/>
    </source>
</evidence>
<evidence type="ECO:0000256" key="3">
    <source>
        <dbReference type="ARBA" id="ARBA00022679"/>
    </source>
</evidence>
<dbReference type="AlphaFoldDB" id="A0A314YV02"/>
<dbReference type="GO" id="GO:0016301">
    <property type="term" value="F:kinase activity"/>
    <property type="evidence" value="ECO:0007669"/>
    <property type="project" value="UniProtKB-KW"/>
</dbReference>
<feature type="transmembrane region" description="Helical" evidence="16">
    <location>
        <begin position="600"/>
        <end position="623"/>
    </location>
</feature>
<dbReference type="InterPro" id="IPR006203">
    <property type="entry name" value="GHMP_knse_ATP-bd_CS"/>
</dbReference>
<dbReference type="GO" id="GO:0015276">
    <property type="term" value="F:ligand-gated monoatomic ion channel activity"/>
    <property type="evidence" value="ECO:0007669"/>
    <property type="project" value="InterPro"/>
</dbReference>
<dbReference type="FunFam" id="3.40.190.10:FF:000039">
    <property type="entry name" value="Glutamate receptor"/>
    <property type="match status" value="1"/>
</dbReference>
<dbReference type="SUPFAM" id="SSF54211">
    <property type="entry name" value="Ribosomal protein S5 domain 2-like"/>
    <property type="match status" value="1"/>
</dbReference>
<keyword evidence="9" id="KW-0406">Ion transport</keyword>
<proteinExistence type="predicted"/>
<dbReference type="NCBIfam" id="NF002288">
    <property type="entry name" value="PRK01212.1-4"/>
    <property type="match status" value="1"/>
</dbReference>
<gene>
    <name evidence="19" type="ORF">Pyn_14158</name>
</gene>
<dbReference type="InterPro" id="IPR019594">
    <property type="entry name" value="Glu/Gly-bd"/>
</dbReference>
<dbReference type="InterPro" id="IPR015683">
    <property type="entry name" value="Ionotropic_Glu_rcpt"/>
</dbReference>
<dbReference type="PANTHER" id="PTHR18966">
    <property type="entry name" value="IONOTROPIC GLUTAMATE RECEPTOR"/>
    <property type="match status" value="1"/>
</dbReference>
<evidence type="ECO:0000256" key="2">
    <source>
        <dbReference type="ARBA" id="ARBA00022448"/>
    </source>
</evidence>
<dbReference type="InterPro" id="IPR001320">
    <property type="entry name" value="Iontro_rcpt_C"/>
</dbReference>
<dbReference type="OrthoDB" id="5984008at2759"/>
<dbReference type="FunFam" id="3.40.50.2300:FF:000081">
    <property type="entry name" value="Glutamate receptor"/>
    <property type="match status" value="1"/>
</dbReference>
<keyword evidence="7" id="KW-0067">ATP-binding</keyword>
<keyword evidence="10 16" id="KW-0472">Membrane</keyword>
<keyword evidence="17" id="KW-0732">Signal</keyword>
<dbReference type="GO" id="GO:0005524">
    <property type="term" value="F:ATP binding"/>
    <property type="evidence" value="ECO:0007669"/>
    <property type="project" value="UniProtKB-KW"/>
</dbReference>
<dbReference type="Gene3D" id="3.40.50.2300">
    <property type="match status" value="2"/>
</dbReference>
<dbReference type="InterPro" id="IPR014721">
    <property type="entry name" value="Ribsml_uS5_D2-typ_fold_subgr"/>
</dbReference>
<evidence type="ECO:0000256" key="17">
    <source>
        <dbReference type="SAM" id="SignalP"/>
    </source>
</evidence>
<keyword evidence="2" id="KW-0813">Transport</keyword>
<dbReference type="Gene3D" id="3.40.190.10">
    <property type="entry name" value="Periplasmic binding protein-like II"/>
    <property type="match status" value="2"/>
</dbReference>
<dbReference type="Pfam" id="PF00060">
    <property type="entry name" value="Lig_chan"/>
    <property type="match status" value="1"/>
</dbReference>
<keyword evidence="13" id="KW-1071">Ligand-gated ion channel</keyword>
<comment type="subcellular location">
    <subcellularLocation>
        <location evidence="1">Membrane</location>
        <topology evidence="1">Multi-pass membrane protein</topology>
    </subcellularLocation>
</comment>
<dbReference type="Pfam" id="PF01094">
    <property type="entry name" value="ANF_receptor"/>
    <property type="match status" value="1"/>
</dbReference>
<evidence type="ECO:0000256" key="15">
    <source>
        <dbReference type="SAM" id="MobiDB-lite"/>
    </source>
</evidence>
<evidence type="ECO:0000256" key="4">
    <source>
        <dbReference type="ARBA" id="ARBA00022692"/>
    </source>
</evidence>
<evidence type="ECO:0000256" key="11">
    <source>
        <dbReference type="ARBA" id="ARBA00023170"/>
    </source>
</evidence>
<dbReference type="Pfam" id="PF08544">
    <property type="entry name" value="GHMP_kinases_C"/>
    <property type="match status" value="1"/>
</dbReference>
<organism evidence="19 20">
    <name type="scientific">Prunus yedoensis var. nudiflora</name>
    <dbReference type="NCBI Taxonomy" id="2094558"/>
    <lineage>
        <taxon>Eukaryota</taxon>
        <taxon>Viridiplantae</taxon>
        <taxon>Streptophyta</taxon>
        <taxon>Embryophyta</taxon>
        <taxon>Tracheophyta</taxon>
        <taxon>Spermatophyta</taxon>
        <taxon>Magnoliopsida</taxon>
        <taxon>eudicotyledons</taxon>
        <taxon>Gunneridae</taxon>
        <taxon>Pentapetalae</taxon>
        <taxon>rosids</taxon>
        <taxon>fabids</taxon>
        <taxon>Rosales</taxon>
        <taxon>Rosaceae</taxon>
        <taxon>Amygdaloideae</taxon>
        <taxon>Amygdaleae</taxon>
        <taxon>Prunus</taxon>
    </lineage>
</organism>
<feature type="compositionally biased region" description="Pro residues" evidence="15">
    <location>
        <begin position="890"/>
        <end position="910"/>
    </location>
</feature>
<protein>
    <submittedName>
        <fullName evidence="19">Glutamate receptor 3.2-like</fullName>
    </submittedName>
</protein>
<dbReference type="Proteomes" id="UP000250321">
    <property type="component" value="Unassembled WGS sequence"/>
</dbReference>
<dbReference type="Pfam" id="PF00288">
    <property type="entry name" value="GHMP_kinases_N"/>
    <property type="match status" value="1"/>
</dbReference>
<evidence type="ECO:0000256" key="7">
    <source>
        <dbReference type="ARBA" id="ARBA00022840"/>
    </source>
</evidence>
<dbReference type="SUPFAM" id="SSF55060">
    <property type="entry name" value="GHMP Kinase, C-terminal domain"/>
    <property type="match status" value="1"/>
</dbReference>
<sequence>MNLVWVVSILIICIPGSTEGASRPAVVNVGAMCTVGTINGRVSKIAIEAAVNDVNSDPTILGGTKLSITFHDSNFSGFLGIIGALKFMESDTVAIIGPQTAVMAHILSHLANELHVPLLSFTALDPTLSSLQYPYFVQTAPNDLFQMAAIADMVSYFGWSEVAAIFTDDDSGRNGVAALGDKLAEKGLKICYKAALPPDPKATRDDVKNQLVMIQMMKSRVIVLHTFAKSGLVVFDVALELGMMESGYVWIATAWLSTVLDSASPLSSKTANSIQGALTLRPHTPVSERKRAFISRWNKLSNGSIGLNPYGLYAYDTVWMLAHAINLLLDQGGTISFSNITSLGGPKGEGTVNLVALSIFHGGKQLLDNILQTNMTGLTGPIAFHPDRSPLNPAYDLINIIENGYQRIGYWSNYSRISVVPPETSSNRSTLNQHLYTVVWPGGTTVKPRGWVFPNNGKQLRIGVPNRVSYRDFVSRRNGTDVVEGYCIDIFLAAIKLLPYAVPYEFVLFGDGLKNPSYYEFVNMIASGKFDGAVGDIAIVTNRTKIVDFTQPYIESGLVVVAPVRRGPPRKQIVTILWFSFSTMFFAHRENTVSTLGRMVLIIWLFIVLIINSSYTASLTSMLTVQQLESPITGIDTLVTSTEPIGYQIGSFAQNYLVEELNIPRSRLVPLGSPEAYADALKKRTVAAVGAGVHQKRGWFAFPRDSPLTIDMSNAILTLSENGDLQKIHDKWLSRKTCAQTSDLISDQLQLQSFWGLFLICGIACLIALFIHFLLALRQFSRHSPEAEDQTEPSSHSRRTPRSARLHTFLSFIDEKADESKNNNKTKRKRKEMNDGIKWEGEFLKPHLTQLLTLRQQWRSATNLRSNSSLQSRHYLHRRSPNPFSDVTSPSPPDPPSPPPNPNPSTPPSRPSRRPRWPISARAFDFLGCAVDGLGDFVSLTLDPQVSPGEISISEISGDHNSKKLSKNPLWNCAGIAAIEVMKMLGVRSVGLSLTLEKGLPLGSGLGSSAASAAAAAVAVNEIFGGKLGIDELVIAGLKSEEKVSGYHADNIAPAIMGGAVLCVGDARVEAPTKKMRAALPAEVGMAHHVWNSSQAGALVAAVLQGDLPGLGRALSSDKIVEPRRAPLIPGMDAVKKAAIEAGAFGCTISGAGPTAVAVTDDLERGKAIGERMVAAFLKEGKLKAAASVSRLDRVGARLVSTIPR</sequence>
<keyword evidence="8 16" id="KW-1133">Transmembrane helix</keyword>
<dbReference type="CDD" id="cd19990">
    <property type="entry name" value="PBP1_GABAb_receptor_plant"/>
    <property type="match status" value="1"/>
</dbReference>
<evidence type="ECO:0000256" key="1">
    <source>
        <dbReference type="ARBA" id="ARBA00004141"/>
    </source>
</evidence>
<dbReference type="SUPFAM" id="SSF53850">
    <property type="entry name" value="Periplasmic binding protein-like II"/>
    <property type="match status" value="1"/>
</dbReference>
<dbReference type="InterPro" id="IPR013750">
    <property type="entry name" value="GHMP_kinase_C_dom"/>
</dbReference>
<evidence type="ECO:0000259" key="18">
    <source>
        <dbReference type="SMART" id="SM00079"/>
    </source>
</evidence>
<evidence type="ECO:0000256" key="9">
    <source>
        <dbReference type="ARBA" id="ARBA00023065"/>
    </source>
</evidence>
<evidence type="ECO:0000256" key="8">
    <source>
        <dbReference type="ARBA" id="ARBA00022989"/>
    </source>
</evidence>
<reference evidence="19 20" key="1">
    <citation type="submission" date="2018-02" db="EMBL/GenBank/DDBJ databases">
        <title>Draft genome of wild Prunus yedoensis var. nudiflora.</title>
        <authorList>
            <person name="Baek S."/>
            <person name="Kim J.-H."/>
            <person name="Choi K."/>
            <person name="Kim G.-B."/>
            <person name="Cho A."/>
            <person name="Jang H."/>
            <person name="Shin C.-H."/>
            <person name="Yu H.-J."/>
            <person name="Mun J.-H."/>
        </authorList>
    </citation>
    <scope>NUCLEOTIDE SEQUENCE [LARGE SCALE GENOMIC DNA]</scope>
    <source>
        <strain evidence="20">cv. Jeju island</strain>
        <tissue evidence="19">Leaf</tissue>
    </source>
</reference>
<evidence type="ECO:0000256" key="16">
    <source>
        <dbReference type="SAM" id="Phobius"/>
    </source>
</evidence>
<dbReference type="SMART" id="SM00079">
    <property type="entry name" value="PBPe"/>
    <property type="match status" value="1"/>
</dbReference>
<keyword evidence="20" id="KW-1185">Reference proteome</keyword>
<evidence type="ECO:0000313" key="20">
    <source>
        <dbReference type="Proteomes" id="UP000250321"/>
    </source>
</evidence>
<feature type="region of interest" description="Disordered" evidence="15">
    <location>
        <begin position="864"/>
        <end position="916"/>
    </location>
</feature>
<evidence type="ECO:0000313" key="19">
    <source>
        <dbReference type="EMBL" id="PQP93315.1"/>
    </source>
</evidence>
<dbReference type="CDD" id="cd13686">
    <property type="entry name" value="GluR_Plant"/>
    <property type="match status" value="1"/>
</dbReference>
<feature type="signal peptide" evidence="17">
    <location>
        <begin position="1"/>
        <end position="20"/>
    </location>
</feature>
<dbReference type="FunFam" id="3.40.190.10:FF:000054">
    <property type="entry name" value="Glutamate receptor"/>
    <property type="match status" value="1"/>
</dbReference>
<dbReference type="GO" id="GO:0016020">
    <property type="term" value="C:membrane"/>
    <property type="evidence" value="ECO:0007669"/>
    <property type="project" value="UniProtKB-SubCell"/>
</dbReference>
<dbReference type="FunFam" id="1.10.287.70:FF:000172">
    <property type="entry name" value="Glutamate receptor"/>
    <property type="match status" value="1"/>
</dbReference>
<dbReference type="Pfam" id="PF10613">
    <property type="entry name" value="Lig_chan-Glu_bd"/>
    <property type="match status" value="1"/>
</dbReference>
<feature type="transmembrane region" description="Helical" evidence="16">
    <location>
        <begin position="754"/>
        <end position="777"/>
    </location>
</feature>
<dbReference type="InterPro" id="IPR020568">
    <property type="entry name" value="Ribosomal_Su5_D2-typ_SF"/>
</dbReference>
<keyword evidence="12" id="KW-0325">Glycoprotein</keyword>
<dbReference type="InterPro" id="IPR028082">
    <property type="entry name" value="Peripla_BP_I"/>
</dbReference>
<name>A0A314YV02_PRUYE</name>
<dbReference type="InterPro" id="IPR001828">
    <property type="entry name" value="ANF_lig-bd_rcpt"/>
</dbReference>